<dbReference type="OrthoDB" id="4553314at2"/>
<dbReference type="RefSeq" id="WP_150402066.1">
    <property type="nucleotide sequence ID" value="NZ_VXLC01000004.1"/>
</dbReference>
<organism evidence="1 2">
    <name type="scientific">Nocardia colli</name>
    <dbReference type="NCBI Taxonomy" id="2545717"/>
    <lineage>
        <taxon>Bacteria</taxon>
        <taxon>Bacillati</taxon>
        <taxon>Actinomycetota</taxon>
        <taxon>Actinomycetes</taxon>
        <taxon>Mycobacteriales</taxon>
        <taxon>Nocardiaceae</taxon>
        <taxon>Nocardia</taxon>
    </lineage>
</organism>
<reference evidence="1 2" key="1">
    <citation type="submission" date="2019-09" db="EMBL/GenBank/DDBJ databases">
        <authorList>
            <person name="Wang X."/>
        </authorList>
    </citation>
    <scope>NUCLEOTIDE SEQUENCE [LARGE SCALE GENOMIC DNA]</scope>
    <source>
        <strain evidence="1 2">CICC 11023</strain>
    </source>
</reference>
<keyword evidence="2" id="KW-1185">Reference proteome</keyword>
<evidence type="ECO:0000313" key="1">
    <source>
        <dbReference type="EMBL" id="KAA8887892.1"/>
    </source>
</evidence>
<dbReference type="EMBL" id="VXLC01000004">
    <property type="protein sequence ID" value="KAA8887892.1"/>
    <property type="molecule type" value="Genomic_DNA"/>
</dbReference>
<evidence type="ECO:0000313" key="2">
    <source>
        <dbReference type="Proteomes" id="UP000323876"/>
    </source>
</evidence>
<gene>
    <name evidence="1" type="ORF">F3087_12390</name>
</gene>
<accession>A0A5N0EER6</accession>
<dbReference type="Proteomes" id="UP000323876">
    <property type="component" value="Unassembled WGS sequence"/>
</dbReference>
<name>A0A5N0EER6_9NOCA</name>
<evidence type="ECO:0008006" key="3">
    <source>
        <dbReference type="Google" id="ProtNLM"/>
    </source>
</evidence>
<proteinExistence type="predicted"/>
<sequence>MPDFSADLNKLLDAADAWQDASVEFNTSAEKAKSIQESHAEVVWAVFQEVWTSQVKAAEYLKNRLTEGRDEASAIGNVLNHVAAVYKEKDENFANVLIKLQGE</sequence>
<comment type="caution">
    <text evidence="1">The sequence shown here is derived from an EMBL/GenBank/DDBJ whole genome shotgun (WGS) entry which is preliminary data.</text>
</comment>
<dbReference type="AlphaFoldDB" id="A0A5N0EER6"/>
<protein>
    <recommendedName>
        <fullName evidence="3">PE domain-containing protein</fullName>
    </recommendedName>
</protein>